<evidence type="ECO:0000313" key="2">
    <source>
        <dbReference type="Proteomes" id="UP001239462"/>
    </source>
</evidence>
<dbReference type="RefSeq" id="WP_289162663.1">
    <property type="nucleotide sequence ID" value="NZ_JASZZN010000004.1"/>
</dbReference>
<keyword evidence="2" id="KW-1185">Reference proteome</keyword>
<name>A0ABT7PFA7_9BACT</name>
<proteinExistence type="predicted"/>
<dbReference type="Proteomes" id="UP001239462">
    <property type="component" value="Unassembled WGS sequence"/>
</dbReference>
<accession>A0ABT7PFA7</accession>
<dbReference type="EMBL" id="JASZZN010000004">
    <property type="protein sequence ID" value="MDM4015168.1"/>
    <property type="molecule type" value="Genomic_DNA"/>
</dbReference>
<evidence type="ECO:0008006" key="3">
    <source>
        <dbReference type="Google" id="ProtNLM"/>
    </source>
</evidence>
<reference evidence="1 2" key="1">
    <citation type="submission" date="2023-06" db="EMBL/GenBank/DDBJ databases">
        <title>Roseiconus lacunae JC819 isolated from Gulf of Mannar region, Tamil Nadu.</title>
        <authorList>
            <person name="Pk S."/>
            <person name="Ch S."/>
            <person name="Ch V.R."/>
        </authorList>
    </citation>
    <scope>NUCLEOTIDE SEQUENCE [LARGE SCALE GENOMIC DNA]</scope>
    <source>
        <strain evidence="1 2">JC819</strain>
    </source>
</reference>
<evidence type="ECO:0000313" key="1">
    <source>
        <dbReference type="EMBL" id="MDM4015168.1"/>
    </source>
</evidence>
<comment type="caution">
    <text evidence="1">The sequence shown here is derived from an EMBL/GenBank/DDBJ whole genome shotgun (WGS) entry which is preliminary data.</text>
</comment>
<organism evidence="1 2">
    <name type="scientific">Roseiconus lacunae</name>
    <dbReference type="NCBI Taxonomy" id="2605694"/>
    <lineage>
        <taxon>Bacteria</taxon>
        <taxon>Pseudomonadati</taxon>
        <taxon>Planctomycetota</taxon>
        <taxon>Planctomycetia</taxon>
        <taxon>Pirellulales</taxon>
        <taxon>Pirellulaceae</taxon>
        <taxon>Roseiconus</taxon>
    </lineage>
</organism>
<gene>
    <name evidence="1" type="ORF">QTN89_06985</name>
</gene>
<sequence length="291" mass="33244">MKRYVRLETLALLLSMAFTVSTVRSQETETASERKAETQLRRAYLGDLAKQYTLTVESMETPLAFTEDTLLFYSNPTKELGSTHGSTFLWLDGKRPLAACSFSIRRPNNSVGLEFSSFTEKTLECRRQGRLTWRPDRWNCEPLSITGAPAPASQASHRLVQMRALARQFDARCFDRRSGEATDLRLLPQPLYRYSDSDKGISDGAIFAYVISNDPELLLRLEAIESGGDLVWQGSFARMTSRQIEVTKDGTKVWEIENFYDKGRAYDRPYLETRAETSLGFDLFQQRQARE</sequence>
<protein>
    <recommendedName>
        <fullName evidence="3">Outer membrane lipoprotein-sorting protein</fullName>
    </recommendedName>
</protein>